<dbReference type="RefSeq" id="WP_284132079.1">
    <property type="nucleotide sequence ID" value="NZ_JASKYM010000002.1"/>
</dbReference>
<evidence type="ECO:0000313" key="8">
    <source>
        <dbReference type="Proteomes" id="UP001301012"/>
    </source>
</evidence>
<accession>A0ABT7E862</accession>
<dbReference type="InterPro" id="IPR043682">
    <property type="entry name" value="RqcH_bacterial"/>
</dbReference>
<evidence type="ECO:0000256" key="1">
    <source>
        <dbReference type="ARBA" id="ARBA00022555"/>
    </source>
</evidence>
<feature type="coiled-coil region" evidence="5">
    <location>
        <begin position="312"/>
        <end position="339"/>
    </location>
</feature>
<keyword evidence="4 5" id="KW-0648">Protein biosynthesis</keyword>
<keyword evidence="1 5" id="KW-0820">tRNA-binding</keyword>
<organism evidence="7 8">
    <name type="scientific">Romboutsia sedimentorum</name>
    <dbReference type="NCBI Taxonomy" id="1368474"/>
    <lineage>
        <taxon>Bacteria</taxon>
        <taxon>Bacillati</taxon>
        <taxon>Bacillota</taxon>
        <taxon>Clostridia</taxon>
        <taxon>Peptostreptococcales</taxon>
        <taxon>Peptostreptococcaceae</taxon>
        <taxon>Romboutsia</taxon>
    </lineage>
</organism>
<comment type="similarity">
    <text evidence="5">Belongs to the NEMF family.</text>
</comment>
<evidence type="ECO:0000256" key="2">
    <source>
        <dbReference type="ARBA" id="ARBA00022730"/>
    </source>
</evidence>
<evidence type="ECO:0000256" key="5">
    <source>
        <dbReference type="HAMAP-Rule" id="MF_00844"/>
    </source>
</evidence>
<dbReference type="EMBL" id="JASKYM010000002">
    <property type="protein sequence ID" value="MDK2563114.1"/>
    <property type="molecule type" value="Genomic_DNA"/>
</dbReference>
<dbReference type="SUPFAM" id="SSF46946">
    <property type="entry name" value="S13-like H2TH domain"/>
    <property type="match status" value="1"/>
</dbReference>
<comment type="function">
    <text evidence="5">Key component of the ribosome quality control system (RQC), a ribosome-associated complex that mediates the extraction of incompletely synthesized nascent chains from stalled ribosomes and their subsequent degradation. RqcH recruits Ala-charged tRNA, and with RqcP directs the elongation of stalled nascent chains on 50S ribosomal subunits, leading to non-templated C-terminal alanine extensions (Ala tail). The Ala tail promotes nascent chain degradation. May add between 1 and at least 8 Ala residues. Binds to stalled 50S ribosomal subunits.</text>
</comment>
<keyword evidence="2 5" id="KW-0699">rRNA-binding</keyword>
<evidence type="ECO:0000259" key="6">
    <source>
        <dbReference type="Pfam" id="PF05670"/>
    </source>
</evidence>
<proteinExistence type="inferred from homology"/>
<evidence type="ECO:0000313" key="7">
    <source>
        <dbReference type="EMBL" id="MDK2563114.1"/>
    </source>
</evidence>
<sequence>MALDGLVIHSIVDELNSKLLGGKIDKVHQPENDEMVLHIRNNQENFKLILSASASNPRVYIANNSKKENPINAPMFCMLFRKHIQGGNIVGICQVDFERIIKISVESFDELKEKTTKDIIIEIMGRHSNIILTHTSDDKIIDSAKRIPPSISRVRQILPGMSYTLPPEQDKINPLENISINEFISTLNTFDGNISKAIYSKFLGISPIISKEICFRANVDEKSNIKDMSDDDFKCLYNAFSTLFDDIKSNNYSPSIVIDENIDKVVDFSCVNLSLFSGLSFINNDSMSKILEDYYKTKDIKDRIHQRSSDLRKSISIKLDRLYNKLKKQQEELAVSNSADKYKIKGELLTSYIYMVEKGMENIEVSNFYDPEYKNITIALNKNLTPSENAQKYFKRYSKMKTAKVELTHQIQISEEEIDYLENIILSIENCENLAELLDIREELGKFGYIKIKNKNKKEVKLAAKPSKLTTKPHEFISSDGFKILVGKNNKQNDFLTLKIAENNDIWMHTKNIPGSHVIIKCEGKEVPDQTIFEGGMLAAYFSKGKLSSKVPVDYTNKKNIKKPNGSKPGMVIYDTNSTVYVDPNEELVAKLKIKE</sequence>
<dbReference type="InterPro" id="IPR051608">
    <property type="entry name" value="RQC_Subunit_NEMF"/>
</dbReference>
<name>A0ABT7E862_9FIRM</name>
<protein>
    <recommendedName>
        <fullName evidence="5">Rqc2 homolog RqcH</fullName>
        <shortName evidence="5">RqcH</shortName>
    </recommendedName>
</protein>
<dbReference type="Proteomes" id="UP001301012">
    <property type="component" value="Unassembled WGS sequence"/>
</dbReference>
<comment type="subunit">
    <text evidence="5">Associates with stalled 50S ribosomal subunits. Binds to RqcP.</text>
</comment>
<keyword evidence="3 5" id="KW-0694">RNA-binding</keyword>
<evidence type="ECO:0000256" key="4">
    <source>
        <dbReference type="ARBA" id="ARBA00022917"/>
    </source>
</evidence>
<dbReference type="InterPro" id="IPR010979">
    <property type="entry name" value="Ribosomal_uS13-like_H2TH"/>
</dbReference>
<evidence type="ECO:0000256" key="3">
    <source>
        <dbReference type="ARBA" id="ARBA00022884"/>
    </source>
</evidence>
<keyword evidence="5" id="KW-0175">Coiled coil</keyword>
<dbReference type="Pfam" id="PF05670">
    <property type="entry name" value="NFACT-R_1"/>
    <property type="match status" value="1"/>
</dbReference>
<dbReference type="PANTHER" id="PTHR15239:SF6">
    <property type="entry name" value="RIBOSOME QUALITY CONTROL COMPLEX SUBUNIT NEMF"/>
    <property type="match status" value="1"/>
</dbReference>
<dbReference type="PANTHER" id="PTHR15239">
    <property type="entry name" value="NUCLEAR EXPORT MEDIATOR FACTOR NEMF"/>
    <property type="match status" value="1"/>
</dbReference>
<feature type="domain" description="NFACT RNA-binding" evidence="6">
    <location>
        <begin position="472"/>
        <end position="566"/>
    </location>
</feature>
<dbReference type="Pfam" id="PF05833">
    <property type="entry name" value="NFACT_N"/>
    <property type="match status" value="1"/>
</dbReference>
<reference evidence="7 8" key="1">
    <citation type="submission" date="2023-05" db="EMBL/GenBank/DDBJ databases">
        <title>Rombocin, a short stable natural nisin variant, displays selective antimicrobial activity against Listeria monocytogenes and employs dual mode of action to kill target bacterial strains.</title>
        <authorList>
            <person name="Wambui J."/>
            <person name="Stephan R."/>
            <person name="Kuipers O.P."/>
        </authorList>
    </citation>
    <scope>NUCLEOTIDE SEQUENCE [LARGE SCALE GENOMIC DNA]</scope>
    <source>
        <strain evidence="7 8">RC002</strain>
    </source>
</reference>
<gene>
    <name evidence="5" type="primary">rqcH</name>
    <name evidence="7" type="ORF">QOZ84_06110</name>
</gene>
<keyword evidence="8" id="KW-1185">Reference proteome</keyword>
<dbReference type="InterPro" id="IPR008532">
    <property type="entry name" value="NFACT_RNA-bd"/>
</dbReference>
<dbReference type="Gene3D" id="1.10.8.50">
    <property type="match status" value="1"/>
</dbReference>
<dbReference type="HAMAP" id="MF_00844_B">
    <property type="entry name" value="RqcH_B"/>
    <property type="match status" value="1"/>
</dbReference>
<comment type="caution">
    <text evidence="7">The sequence shown here is derived from an EMBL/GenBank/DDBJ whole genome shotgun (WGS) entry which is preliminary data.</text>
</comment>
<dbReference type="Gene3D" id="2.30.310.10">
    <property type="entry name" value="ibrinogen binding protein from staphylococcus aureus domain"/>
    <property type="match status" value="1"/>
</dbReference>